<evidence type="ECO:0000313" key="3">
    <source>
        <dbReference type="Proteomes" id="UP000620124"/>
    </source>
</evidence>
<keyword evidence="1" id="KW-0560">Oxidoreductase</keyword>
<keyword evidence="3" id="KW-1185">Reference proteome</keyword>
<accession>A0A8H6WUP6</accession>
<gene>
    <name evidence="2" type="ORF">MVEN_02525400</name>
</gene>
<sequence length="274" mass="29691">MAEAFAHYTHGKAHIILIGRNADAAARWRHEFIVCDATSMGEIRATCLALRERLTRLNFLVVSAGFNSMSTSKETSEGLDYHLALRVASAARLMPVSRTTSGLDKARAGTIKALKGVMLSFAAVKGMTYSPGYNDALVAHFASRNPGIAFTHIHPGFVKTSGLHSDAGWLLAPISWLYELVMIFVAVRPELCAEYMLYALLDADRGVFLRSPTANVFSSHLFDVPVNLDTNSPTAHQAGVLHGVRLQGYSGSDVTVKAVIDFTENVTSATHLGR</sequence>
<proteinExistence type="predicted"/>
<comment type="caution">
    <text evidence="2">The sequence shown here is derived from an EMBL/GenBank/DDBJ whole genome shotgun (WGS) entry which is preliminary data.</text>
</comment>
<dbReference type="AlphaFoldDB" id="A0A8H6WUP6"/>
<dbReference type="InterPro" id="IPR036291">
    <property type="entry name" value="NAD(P)-bd_dom_sf"/>
</dbReference>
<dbReference type="GO" id="GO:0016491">
    <property type="term" value="F:oxidoreductase activity"/>
    <property type="evidence" value="ECO:0007669"/>
    <property type="project" value="UniProtKB-KW"/>
</dbReference>
<dbReference type="Gene3D" id="3.40.50.720">
    <property type="entry name" value="NAD(P)-binding Rossmann-like Domain"/>
    <property type="match status" value="1"/>
</dbReference>
<dbReference type="PANTHER" id="PTHR47534">
    <property type="entry name" value="YALI0E05731P"/>
    <property type="match status" value="1"/>
</dbReference>
<dbReference type="OrthoDB" id="2898509at2759"/>
<dbReference type="PANTHER" id="PTHR47534:SF3">
    <property type="entry name" value="ALCOHOL DEHYDROGENASE-LIKE C-TERMINAL DOMAIN-CONTAINING PROTEIN"/>
    <property type="match status" value="1"/>
</dbReference>
<evidence type="ECO:0008006" key="4">
    <source>
        <dbReference type="Google" id="ProtNLM"/>
    </source>
</evidence>
<protein>
    <recommendedName>
        <fullName evidence="4">Ketoreductase (KR) domain-containing protein</fullName>
    </recommendedName>
</protein>
<dbReference type="EMBL" id="JACAZI010000034">
    <property type="protein sequence ID" value="KAF7328955.1"/>
    <property type="molecule type" value="Genomic_DNA"/>
</dbReference>
<reference evidence="2" key="1">
    <citation type="submission" date="2020-05" db="EMBL/GenBank/DDBJ databases">
        <title>Mycena genomes resolve the evolution of fungal bioluminescence.</title>
        <authorList>
            <person name="Tsai I.J."/>
        </authorList>
    </citation>
    <scope>NUCLEOTIDE SEQUENCE</scope>
    <source>
        <strain evidence="2">CCC161011</strain>
    </source>
</reference>
<evidence type="ECO:0000256" key="1">
    <source>
        <dbReference type="ARBA" id="ARBA00023002"/>
    </source>
</evidence>
<dbReference type="InterPro" id="IPR052228">
    <property type="entry name" value="Sec_Metab_Biosynth_Oxidored"/>
</dbReference>
<organism evidence="2 3">
    <name type="scientific">Mycena venus</name>
    <dbReference type="NCBI Taxonomy" id="2733690"/>
    <lineage>
        <taxon>Eukaryota</taxon>
        <taxon>Fungi</taxon>
        <taxon>Dikarya</taxon>
        <taxon>Basidiomycota</taxon>
        <taxon>Agaricomycotina</taxon>
        <taxon>Agaricomycetes</taxon>
        <taxon>Agaricomycetidae</taxon>
        <taxon>Agaricales</taxon>
        <taxon>Marasmiineae</taxon>
        <taxon>Mycenaceae</taxon>
        <taxon>Mycena</taxon>
    </lineage>
</organism>
<name>A0A8H6WUP6_9AGAR</name>
<dbReference type="Proteomes" id="UP000620124">
    <property type="component" value="Unassembled WGS sequence"/>
</dbReference>
<evidence type="ECO:0000313" key="2">
    <source>
        <dbReference type="EMBL" id="KAF7328955.1"/>
    </source>
</evidence>
<dbReference type="SUPFAM" id="SSF51735">
    <property type="entry name" value="NAD(P)-binding Rossmann-fold domains"/>
    <property type="match status" value="1"/>
</dbReference>